<proteinExistence type="predicted"/>
<feature type="compositionally biased region" description="Basic and acidic residues" evidence="1">
    <location>
        <begin position="187"/>
        <end position="199"/>
    </location>
</feature>
<accession>A0A8S4DW52</accession>
<dbReference type="AlphaFoldDB" id="A0A8S4DW52"/>
<feature type="compositionally biased region" description="Basic residues" evidence="1">
    <location>
        <begin position="177"/>
        <end position="186"/>
    </location>
</feature>
<sequence>MDPLLIPKVEKDTDEDVILVESEQNSKHVMPRPMVFSSLDPPPKGHPERKVKVEHIGDFQTLMITQKVDVQPKFKCIIHLNTNVCDRKHKHRRKQKKTSKHTDKKKQKPVVKPQKKEPQVIVKEEPKLTVTERIVPVCYRSRYCCMKARKSNCTTKVEQKNGIHEKEKKIKIKNKAYKSACHRKSEKSKDRNKTKRYESELSFSLSPISSDTDYGNLSYDDVSPGNLNLNSEDEMDILIQKTKERERLFIQQGLGKWSYTEPMESSKSPSSAMKTSREYRRKSEDSDSRYSSEMDVSIHSLATVILTRVDTEVYSPTQGPENFYHPETLEVYSPTMDPAELFNLRYEYGSTREKKNIDKSYDREVYSPTMVPLKFCQPCNVCCDADTKNMLEKDIVNVKRELLTPPLNTDGSYNNNTGYQRRNNLITIKTEPEINKVKVENLQTSKF</sequence>
<evidence type="ECO:0000313" key="3">
    <source>
        <dbReference type="Proteomes" id="UP000653454"/>
    </source>
</evidence>
<feature type="region of interest" description="Disordered" evidence="1">
    <location>
        <begin position="177"/>
        <end position="202"/>
    </location>
</feature>
<feature type="region of interest" description="Disordered" evidence="1">
    <location>
        <begin position="259"/>
        <end position="291"/>
    </location>
</feature>
<feature type="compositionally biased region" description="Basic and acidic residues" evidence="1">
    <location>
        <begin position="275"/>
        <end position="291"/>
    </location>
</feature>
<organism evidence="2 3">
    <name type="scientific">Plutella xylostella</name>
    <name type="common">Diamondback moth</name>
    <name type="synonym">Plutella maculipennis</name>
    <dbReference type="NCBI Taxonomy" id="51655"/>
    <lineage>
        <taxon>Eukaryota</taxon>
        <taxon>Metazoa</taxon>
        <taxon>Ecdysozoa</taxon>
        <taxon>Arthropoda</taxon>
        <taxon>Hexapoda</taxon>
        <taxon>Insecta</taxon>
        <taxon>Pterygota</taxon>
        <taxon>Neoptera</taxon>
        <taxon>Endopterygota</taxon>
        <taxon>Lepidoptera</taxon>
        <taxon>Glossata</taxon>
        <taxon>Ditrysia</taxon>
        <taxon>Yponomeutoidea</taxon>
        <taxon>Plutellidae</taxon>
        <taxon>Plutella</taxon>
    </lineage>
</organism>
<evidence type="ECO:0000313" key="2">
    <source>
        <dbReference type="EMBL" id="CAG9105871.1"/>
    </source>
</evidence>
<feature type="region of interest" description="Disordered" evidence="1">
    <location>
        <begin position="86"/>
        <end position="119"/>
    </location>
</feature>
<comment type="caution">
    <text evidence="2">The sequence shown here is derived from an EMBL/GenBank/DDBJ whole genome shotgun (WGS) entry which is preliminary data.</text>
</comment>
<reference evidence="2" key="1">
    <citation type="submission" date="2020-11" db="EMBL/GenBank/DDBJ databases">
        <authorList>
            <person name="Whiteford S."/>
        </authorList>
    </citation>
    <scope>NUCLEOTIDE SEQUENCE</scope>
</reference>
<gene>
    <name evidence="2" type="ORF">PLXY2_LOCUS3521</name>
</gene>
<dbReference type="EMBL" id="CAJHNJ030000009">
    <property type="protein sequence ID" value="CAG9105871.1"/>
    <property type="molecule type" value="Genomic_DNA"/>
</dbReference>
<evidence type="ECO:0000256" key="1">
    <source>
        <dbReference type="SAM" id="MobiDB-lite"/>
    </source>
</evidence>
<dbReference type="Proteomes" id="UP000653454">
    <property type="component" value="Unassembled WGS sequence"/>
</dbReference>
<name>A0A8S4DW52_PLUXY</name>
<keyword evidence="3" id="KW-1185">Reference proteome</keyword>
<protein>
    <submittedName>
        <fullName evidence="2">(diamondback moth) hypothetical protein</fullName>
    </submittedName>
</protein>
<feature type="compositionally biased region" description="Low complexity" evidence="1">
    <location>
        <begin position="260"/>
        <end position="274"/>
    </location>
</feature>
<feature type="compositionally biased region" description="Basic residues" evidence="1">
    <location>
        <begin position="87"/>
        <end position="109"/>
    </location>
</feature>